<evidence type="ECO:0000259" key="2">
    <source>
        <dbReference type="Pfam" id="PF05272"/>
    </source>
</evidence>
<evidence type="ECO:0000256" key="1">
    <source>
        <dbReference type="SAM" id="MobiDB-lite"/>
    </source>
</evidence>
<feature type="region of interest" description="Disordered" evidence="1">
    <location>
        <begin position="43"/>
        <end position="63"/>
    </location>
</feature>
<dbReference type="PANTHER" id="PTHR34985:SF1">
    <property type="entry name" value="SLR0554 PROTEIN"/>
    <property type="match status" value="1"/>
</dbReference>
<proteinExistence type="predicted"/>
<dbReference type="Proteomes" id="UP000254508">
    <property type="component" value="Chromosome"/>
</dbReference>
<sequence length="446" mass="50720">MTSLNRCNAACGANLRMGNIRHMMRELHMNDSNFTPQLPTISRSQIQKNSHSSPFSPASFSTAKQPRSKAVKLVQLLQAGILGTVRWDEFISAAVLDRSGTRTILDENEIFGLVLECEVLGLERVASSDFGRILTYVAKQNRFDSAQERLARLPTWDGIKRIERFLHTHMGVDDTPYSRAVARYIWSSMVARLVEPGCKADMMPVLVGAQGTGKSEVLKRMALDQSHYVDVRLADRPNDLVQTVFGRSLLIWEEQQGVKGKSDFDRAKTFLSREYLEVRSAAKRIGNDRYPCRHVVFGTSTSSSFLRDPGGHRRFLPLSIGEIDLRLVEADIFQLWAEGLHMVLQRQQLGKSLVDYKEAEQRAKAEHKNYLKQARWVDDAGLSQWLDRQQTPFSTADALEAIGFDSKATLREKREMADSLRQLGYVQKRKRVHGQSLDRWRKDTAH</sequence>
<evidence type="ECO:0000313" key="3">
    <source>
        <dbReference type="EMBL" id="AXK41044.1"/>
    </source>
</evidence>
<dbReference type="InterPro" id="IPR007936">
    <property type="entry name" value="VapE-like_dom"/>
</dbReference>
<dbReference type="PANTHER" id="PTHR34985">
    <property type="entry name" value="SLR0554 PROTEIN"/>
    <property type="match status" value="1"/>
</dbReference>
<dbReference type="AlphaFoldDB" id="A0A345YAU2"/>
<keyword evidence="4" id="KW-1185">Reference proteome</keyword>
<organism evidence="3 4">
    <name type="scientific">Erythrobacter aureus</name>
    <dbReference type="NCBI Taxonomy" id="2182384"/>
    <lineage>
        <taxon>Bacteria</taxon>
        <taxon>Pseudomonadati</taxon>
        <taxon>Pseudomonadota</taxon>
        <taxon>Alphaproteobacteria</taxon>
        <taxon>Sphingomonadales</taxon>
        <taxon>Erythrobacteraceae</taxon>
        <taxon>Erythrobacter/Porphyrobacter group</taxon>
        <taxon>Erythrobacter</taxon>
    </lineage>
</organism>
<dbReference type="SUPFAM" id="SSF52540">
    <property type="entry name" value="P-loop containing nucleoside triphosphate hydrolases"/>
    <property type="match status" value="1"/>
</dbReference>
<name>A0A345YAU2_9SPHN</name>
<reference evidence="4" key="1">
    <citation type="submission" date="2018-07" db="EMBL/GenBank/DDBJ databases">
        <title>Genome sequence of Erythrobacter strain YH-07, an antagonistic bacterium isolated from Yellow Sea.</title>
        <authorList>
            <person name="Tang T."/>
            <person name="Liu Q."/>
            <person name="Sun X."/>
        </authorList>
    </citation>
    <scope>NUCLEOTIDE SEQUENCE [LARGE SCALE GENOMIC DNA]</scope>
    <source>
        <strain evidence="4">YH-07</strain>
    </source>
</reference>
<gene>
    <name evidence="3" type="ORF">DVR09_00710</name>
</gene>
<protein>
    <recommendedName>
        <fullName evidence="2">Virulence-associated protein E-like domain-containing protein</fullName>
    </recommendedName>
</protein>
<dbReference type="KEGG" id="err:DVR09_00710"/>
<accession>A0A345YAU2</accession>
<feature type="compositionally biased region" description="Low complexity" evidence="1">
    <location>
        <begin position="50"/>
        <end position="61"/>
    </location>
</feature>
<dbReference type="RefSeq" id="WP_115415237.1">
    <property type="nucleotide sequence ID" value="NZ_CP031357.1"/>
</dbReference>
<evidence type="ECO:0000313" key="4">
    <source>
        <dbReference type="Proteomes" id="UP000254508"/>
    </source>
</evidence>
<dbReference type="EMBL" id="CP031357">
    <property type="protein sequence ID" value="AXK41044.1"/>
    <property type="molecule type" value="Genomic_DNA"/>
</dbReference>
<feature type="domain" description="Virulence-associated protein E-like" evidence="2">
    <location>
        <begin position="153"/>
        <end position="366"/>
    </location>
</feature>
<dbReference type="OrthoDB" id="9763644at2"/>
<dbReference type="InterPro" id="IPR027417">
    <property type="entry name" value="P-loop_NTPase"/>
</dbReference>
<dbReference type="Pfam" id="PF05272">
    <property type="entry name" value="VapE-like_dom"/>
    <property type="match status" value="1"/>
</dbReference>